<gene>
    <name evidence="1" type="ORF">P0082_11510</name>
</gene>
<evidence type="ECO:0000313" key="2">
    <source>
        <dbReference type="Proteomes" id="UP001228690"/>
    </source>
</evidence>
<reference evidence="1 2" key="1">
    <citation type="submission" date="2023-04" db="EMBL/GenBank/DDBJ databases">
        <title>Spirochaete genome identified in red abalone sample constitutes a novel genus.</title>
        <authorList>
            <person name="Sharma S.P."/>
            <person name="Purcell C.M."/>
            <person name="Hyde J.R."/>
            <person name="Severin A.J."/>
        </authorList>
    </citation>
    <scope>NUCLEOTIDE SEQUENCE [LARGE SCALE GENOMIC DNA]</scope>
    <source>
        <strain evidence="1 2">SP-2023</strain>
    </source>
</reference>
<dbReference type="EMBL" id="CP123443">
    <property type="protein sequence ID" value="WGK69093.1"/>
    <property type="molecule type" value="Genomic_DNA"/>
</dbReference>
<sequence length="230" mass="24801">MSADKTVGFLITPAGSSLSKAEAETKKGYITRKFTAAKKSRNVFMFLHEGTAYSLATGSTDIPFVAGATASDASFETSDILQENTTYKIRMYDGEEILEKSFTTKSFSAGDTGSTGIIAYMGGLVAFARADVSLTIERKTEEIVLIPYADDTYRGNDIFYLLNSLVKGSCAPDCGTGVSGAYLYGLRKETNKLASTVLILSPQRSIAPGNWFAKEAINANSFYNVEIISE</sequence>
<evidence type="ECO:0008006" key="3">
    <source>
        <dbReference type="Google" id="ProtNLM"/>
    </source>
</evidence>
<proteinExistence type="predicted"/>
<organism evidence="1 2">
    <name type="scientific">Candidatus Haliotispira prima</name>
    <dbReference type="NCBI Taxonomy" id="3034016"/>
    <lineage>
        <taxon>Bacteria</taxon>
        <taxon>Pseudomonadati</taxon>
        <taxon>Spirochaetota</taxon>
        <taxon>Spirochaetia</taxon>
        <taxon>Spirochaetales</taxon>
        <taxon>Spirochaetaceae</taxon>
        <taxon>Candidatus Haliotispira</taxon>
    </lineage>
</organism>
<accession>A0ABY8MGR9</accession>
<dbReference type="Proteomes" id="UP001228690">
    <property type="component" value="Chromosome"/>
</dbReference>
<name>A0ABY8MGR9_9SPIO</name>
<protein>
    <recommendedName>
        <fullName evidence="3">IgGFc-binding protein N-terminal domain-containing protein</fullName>
    </recommendedName>
</protein>
<evidence type="ECO:0000313" key="1">
    <source>
        <dbReference type="EMBL" id="WGK69093.1"/>
    </source>
</evidence>
<dbReference type="RefSeq" id="WP_326927281.1">
    <property type="nucleotide sequence ID" value="NZ_CP123443.1"/>
</dbReference>
<keyword evidence="2" id="KW-1185">Reference proteome</keyword>